<dbReference type="OrthoDB" id="9699251at2759"/>
<dbReference type="InterPro" id="IPR026082">
    <property type="entry name" value="ABCA"/>
</dbReference>
<feature type="transmembrane region" description="Helical" evidence="6">
    <location>
        <begin position="397"/>
        <end position="420"/>
    </location>
</feature>
<dbReference type="RefSeq" id="XP_021565552.1">
    <property type="nucleotide sequence ID" value="XM_021709877.1"/>
</dbReference>
<evidence type="ECO:0000313" key="8">
    <source>
        <dbReference type="Proteomes" id="UP000189704"/>
    </source>
</evidence>
<sequence length="482" mass="54935">MSSLFLRSGNSQMFNQLQEALRNKFIRNFVESQLHIDVGKLTEKLQIYGGMLDKMFDHAKAGHFLSLGNILVNLSSCVALNRFQAVQSVDILETKAHELMQQNNFLASVIFNSSLFSKNLRSESLKLPPHVTYTIRTSVLYSMRTDMVKNPSWKFHPQSLPADGFKYNYIFAPLQDMIERAIILVQTGQETLEPAAQTQAIPYPCHTSDLFLNNVGFFFPLIMMLTWMVSVASMVRKLVYEREIQIEEYMLMMGVHPTIYFLAWILESMAALTISSASLAIILKASGIFTHSNAFIIFLFLMDFGVSVVMLSYFLSAFFNQANTAALCTSLVYMISFLPYIVLLVLQNQLSFAIQIFLCSLSTTAFGQGVFFITFLEGQEAGIQWNNMYQAPEQGGMTFGWVCWMILLDASLYCLCGWYFSNLIPVKSCGSQHPRQVLVVYKMFKVDTKALATGKHNRDTKHNRDRYQKEEIKPSLVLVYMR</sequence>
<protein>
    <submittedName>
        <fullName evidence="9">ATP-binding cassette sub-family A member 13-like</fullName>
    </submittedName>
</protein>
<evidence type="ECO:0000256" key="6">
    <source>
        <dbReference type="SAM" id="Phobius"/>
    </source>
</evidence>
<dbReference type="GO" id="GO:0005319">
    <property type="term" value="F:lipid transporter activity"/>
    <property type="evidence" value="ECO:0007669"/>
    <property type="project" value="TreeGrafter"/>
</dbReference>
<gene>
    <name evidence="9" type="primary">LOC110595173</name>
</gene>
<accession>A0A3Q0DSS6</accession>
<feature type="transmembrane region" description="Helical" evidence="6">
    <location>
        <begin position="352"/>
        <end position="376"/>
    </location>
</feature>
<keyword evidence="8" id="KW-1185">Reference proteome</keyword>
<dbReference type="GeneID" id="110595173"/>
<feature type="transmembrane region" description="Helical" evidence="6">
    <location>
        <begin position="327"/>
        <end position="346"/>
    </location>
</feature>
<dbReference type="GO" id="GO:0016020">
    <property type="term" value="C:membrane"/>
    <property type="evidence" value="ECO:0007669"/>
    <property type="project" value="UniProtKB-SubCell"/>
</dbReference>
<dbReference type="PANTHER" id="PTHR19229">
    <property type="entry name" value="ATP-BINDING CASSETTE TRANSPORTER SUBFAMILY A ABCA"/>
    <property type="match status" value="1"/>
</dbReference>
<feature type="transmembrane region" description="Helical" evidence="6">
    <location>
        <begin position="259"/>
        <end position="283"/>
    </location>
</feature>
<dbReference type="Pfam" id="PF12698">
    <property type="entry name" value="ABC2_membrane_3"/>
    <property type="match status" value="1"/>
</dbReference>
<dbReference type="InterPro" id="IPR013525">
    <property type="entry name" value="ABC2_TM"/>
</dbReference>
<feature type="domain" description="ABC-2 type transporter transmembrane" evidence="7">
    <location>
        <begin position="93"/>
        <end position="408"/>
    </location>
</feature>
<keyword evidence="3" id="KW-1278">Translocase</keyword>
<keyword evidence="5 6" id="KW-0472">Membrane</keyword>
<evidence type="ECO:0000259" key="7">
    <source>
        <dbReference type="Pfam" id="PF12698"/>
    </source>
</evidence>
<dbReference type="GO" id="GO:0140359">
    <property type="term" value="F:ABC-type transporter activity"/>
    <property type="evidence" value="ECO:0007669"/>
    <property type="project" value="InterPro"/>
</dbReference>
<dbReference type="Proteomes" id="UP000189704">
    <property type="component" value="Unplaced"/>
</dbReference>
<feature type="transmembrane region" description="Helical" evidence="6">
    <location>
        <begin position="217"/>
        <end position="239"/>
    </location>
</feature>
<keyword evidence="2 6" id="KW-0812">Transmembrane</keyword>
<name>A0A3Q0DSS6_CARSF</name>
<reference evidence="9" key="1">
    <citation type="submission" date="2025-08" db="UniProtKB">
        <authorList>
            <consortium name="RefSeq"/>
        </authorList>
    </citation>
    <scope>IDENTIFICATION</scope>
</reference>
<evidence type="ECO:0000256" key="2">
    <source>
        <dbReference type="ARBA" id="ARBA00022692"/>
    </source>
</evidence>
<evidence type="ECO:0000256" key="3">
    <source>
        <dbReference type="ARBA" id="ARBA00022967"/>
    </source>
</evidence>
<comment type="subcellular location">
    <subcellularLocation>
        <location evidence="1">Membrane</location>
        <topology evidence="1">Multi-pass membrane protein</topology>
    </subcellularLocation>
</comment>
<dbReference type="AlphaFoldDB" id="A0A3Q0DSS6"/>
<evidence type="ECO:0000313" key="9">
    <source>
        <dbReference type="RefSeq" id="XP_021565552.1"/>
    </source>
</evidence>
<evidence type="ECO:0000256" key="1">
    <source>
        <dbReference type="ARBA" id="ARBA00004141"/>
    </source>
</evidence>
<dbReference type="PANTHER" id="PTHR19229:SF113">
    <property type="entry name" value="ATP-BINDING CASSETTE SUB-FAMILY A MEMBER 13"/>
    <property type="match status" value="1"/>
</dbReference>
<feature type="transmembrane region" description="Helical" evidence="6">
    <location>
        <begin position="295"/>
        <end position="315"/>
    </location>
</feature>
<keyword evidence="4 6" id="KW-1133">Transmembrane helix</keyword>
<organism evidence="8 9">
    <name type="scientific">Carlito syrichta</name>
    <name type="common">Philippine tarsier</name>
    <name type="synonym">Tarsius syrichta</name>
    <dbReference type="NCBI Taxonomy" id="1868482"/>
    <lineage>
        <taxon>Eukaryota</taxon>
        <taxon>Metazoa</taxon>
        <taxon>Chordata</taxon>
        <taxon>Craniata</taxon>
        <taxon>Vertebrata</taxon>
        <taxon>Euteleostomi</taxon>
        <taxon>Mammalia</taxon>
        <taxon>Eutheria</taxon>
        <taxon>Euarchontoglires</taxon>
        <taxon>Primates</taxon>
        <taxon>Haplorrhini</taxon>
        <taxon>Tarsiiformes</taxon>
        <taxon>Tarsiidae</taxon>
        <taxon>Carlito</taxon>
    </lineage>
</organism>
<proteinExistence type="predicted"/>
<evidence type="ECO:0000256" key="5">
    <source>
        <dbReference type="ARBA" id="ARBA00023136"/>
    </source>
</evidence>
<evidence type="ECO:0000256" key="4">
    <source>
        <dbReference type="ARBA" id="ARBA00022989"/>
    </source>
</evidence>
<dbReference type="KEGG" id="csyr:110595173"/>